<protein>
    <recommendedName>
        <fullName evidence="5">C-type lectin domain-containing protein</fullName>
    </recommendedName>
</protein>
<dbReference type="AlphaFoldDB" id="A0AAV1ZAU1"/>
<comment type="caution">
    <text evidence="3">The sequence shown here is derived from an EMBL/GenBank/DDBJ whole genome shotgun (WGS) entry which is preliminary data.</text>
</comment>
<feature type="domain" description="C-type lectin" evidence="1">
    <location>
        <begin position="84"/>
        <end position="207"/>
    </location>
</feature>
<dbReference type="InterPro" id="IPR001304">
    <property type="entry name" value="C-type_lectin-like"/>
</dbReference>
<feature type="non-terminal residue" evidence="3">
    <location>
        <position position="1"/>
    </location>
</feature>
<dbReference type="InterPro" id="IPR007110">
    <property type="entry name" value="Ig-like_dom"/>
</dbReference>
<sequence>KSSLNFDTWLSNRRDFRKRIKEPWYQNKSKLTRWNQPLFCAHKGTNVILGKCDSKESLSFVCIHHTHLLLNSFIFSKPWYKYSQKRTSYYIEYSKKNWHEANESCNAFPVKSTLLQSIRNLEEYSEFKVLLRQAEQQLSGTSYWWMNLFQEGDSLKWLTSPEESPTFVDWEVNTDFYMNRSAGVVVLGLGVSWSLKNITSRKHSICEIQGMKDSHDTAVYIEDRTGVQNESDDVYEVFLKCVPSGWFLWGSIIWFKDGTAISTETSQQFLNLTLKAPFTMESISEFQGYYYCSVELDRHSK</sequence>
<accession>A0AAV1ZAU1</accession>
<evidence type="ECO:0000259" key="2">
    <source>
        <dbReference type="PROSITE" id="PS50835"/>
    </source>
</evidence>
<evidence type="ECO:0000259" key="1">
    <source>
        <dbReference type="PROSITE" id="PS50041"/>
    </source>
</evidence>
<organism evidence="3 4">
    <name type="scientific">Larinioides sclopetarius</name>
    <dbReference type="NCBI Taxonomy" id="280406"/>
    <lineage>
        <taxon>Eukaryota</taxon>
        <taxon>Metazoa</taxon>
        <taxon>Ecdysozoa</taxon>
        <taxon>Arthropoda</taxon>
        <taxon>Chelicerata</taxon>
        <taxon>Arachnida</taxon>
        <taxon>Araneae</taxon>
        <taxon>Araneomorphae</taxon>
        <taxon>Entelegynae</taxon>
        <taxon>Araneoidea</taxon>
        <taxon>Araneidae</taxon>
        <taxon>Larinioides</taxon>
    </lineage>
</organism>
<evidence type="ECO:0008006" key="5">
    <source>
        <dbReference type="Google" id="ProtNLM"/>
    </source>
</evidence>
<evidence type="ECO:0000313" key="3">
    <source>
        <dbReference type="EMBL" id="CAL1268775.1"/>
    </source>
</evidence>
<reference evidence="3 4" key="1">
    <citation type="submission" date="2024-04" db="EMBL/GenBank/DDBJ databases">
        <authorList>
            <person name="Rising A."/>
            <person name="Reimegard J."/>
            <person name="Sonavane S."/>
            <person name="Akerstrom W."/>
            <person name="Nylinder S."/>
            <person name="Hedman E."/>
            <person name="Kallberg Y."/>
        </authorList>
    </citation>
    <scope>NUCLEOTIDE SEQUENCE [LARGE SCALE GENOMIC DNA]</scope>
</reference>
<gene>
    <name evidence="3" type="ORF">LARSCL_LOCUS4362</name>
</gene>
<proteinExistence type="predicted"/>
<name>A0AAV1ZAU1_9ARAC</name>
<feature type="domain" description="Ig-like" evidence="2">
    <location>
        <begin position="230"/>
        <end position="301"/>
    </location>
</feature>
<dbReference type="SUPFAM" id="SSF56436">
    <property type="entry name" value="C-type lectin-like"/>
    <property type="match status" value="1"/>
</dbReference>
<dbReference type="InterPro" id="IPR016187">
    <property type="entry name" value="CTDL_fold"/>
</dbReference>
<evidence type="ECO:0000313" key="4">
    <source>
        <dbReference type="Proteomes" id="UP001497382"/>
    </source>
</evidence>
<dbReference type="EMBL" id="CAXIEN010000036">
    <property type="protein sequence ID" value="CAL1268775.1"/>
    <property type="molecule type" value="Genomic_DNA"/>
</dbReference>
<keyword evidence="4" id="KW-1185">Reference proteome</keyword>
<dbReference type="InterPro" id="IPR016186">
    <property type="entry name" value="C-type_lectin-like/link_sf"/>
</dbReference>
<dbReference type="CDD" id="cd00037">
    <property type="entry name" value="CLECT"/>
    <property type="match status" value="1"/>
</dbReference>
<dbReference type="Gene3D" id="3.10.100.10">
    <property type="entry name" value="Mannose-Binding Protein A, subunit A"/>
    <property type="match status" value="1"/>
</dbReference>
<dbReference type="PROSITE" id="PS50835">
    <property type="entry name" value="IG_LIKE"/>
    <property type="match status" value="1"/>
</dbReference>
<dbReference type="Proteomes" id="UP001497382">
    <property type="component" value="Unassembled WGS sequence"/>
</dbReference>
<dbReference type="PROSITE" id="PS50041">
    <property type="entry name" value="C_TYPE_LECTIN_2"/>
    <property type="match status" value="1"/>
</dbReference>
<feature type="non-terminal residue" evidence="3">
    <location>
        <position position="301"/>
    </location>
</feature>